<dbReference type="PANTHER" id="PTHR24177:SF443">
    <property type="entry name" value="PGG DOMAIN-CONTAINING PROTEIN"/>
    <property type="match status" value="1"/>
</dbReference>
<dbReference type="PANTHER" id="PTHR24177">
    <property type="entry name" value="CASKIN"/>
    <property type="match status" value="1"/>
</dbReference>
<keyword evidence="4" id="KW-1185">Reference proteome</keyword>
<proteinExistence type="predicted"/>
<reference evidence="3" key="1">
    <citation type="submission" date="2023-03" db="EMBL/GenBank/DDBJ databases">
        <title>Chromosome-scale reference genome and RAD-based genetic map of yellow starthistle (Centaurea solstitialis) reveal putative structural variation and QTLs associated with invader traits.</title>
        <authorList>
            <person name="Reatini B."/>
            <person name="Cang F.A."/>
            <person name="Jiang Q."/>
            <person name="Mckibben M.T.W."/>
            <person name="Barker M.S."/>
            <person name="Rieseberg L.H."/>
            <person name="Dlugosch K.M."/>
        </authorList>
    </citation>
    <scope>NUCLEOTIDE SEQUENCE</scope>
    <source>
        <strain evidence="3">CAN-66</strain>
        <tissue evidence="3">Leaf</tissue>
    </source>
</reference>
<dbReference type="SUPFAM" id="SSF48403">
    <property type="entry name" value="Ankyrin repeat"/>
    <property type="match status" value="2"/>
</dbReference>
<dbReference type="InterPro" id="IPR002110">
    <property type="entry name" value="Ankyrin_rpt"/>
</dbReference>
<dbReference type="Gene3D" id="1.25.40.20">
    <property type="entry name" value="Ankyrin repeat-containing domain"/>
    <property type="match status" value="2"/>
</dbReference>
<evidence type="ECO:0000256" key="1">
    <source>
        <dbReference type="SAM" id="Phobius"/>
    </source>
</evidence>
<organism evidence="3 4">
    <name type="scientific">Centaurea solstitialis</name>
    <name type="common">yellow star-thistle</name>
    <dbReference type="NCBI Taxonomy" id="347529"/>
    <lineage>
        <taxon>Eukaryota</taxon>
        <taxon>Viridiplantae</taxon>
        <taxon>Streptophyta</taxon>
        <taxon>Embryophyta</taxon>
        <taxon>Tracheophyta</taxon>
        <taxon>Spermatophyta</taxon>
        <taxon>Magnoliopsida</taxon>
        <taxon>eudicotyledons</taxon>
        <taxon>Gunneridae</taxon>
        <taxon>Pentapetalae</taxon>
        <taxon>asterids</taxon>
        <taxon>campanulids</taxon>
        <taxon>Asterales</taxon>
        <taxon>Asteraceae</taxon>
        <taxon>Carduoideae</taxon>
        <taxon>Cardueae</taxon>
        <taxon>Centaureinae</taxon>
        <taxon>Centaurea</taxon>
    </lineage>
</organism>
<sequence>MPRSRRRRVPHSPERVLKRCNAFPRGLYDYIESIEELQRYSIEDLKTMKQDIESDIPSTSDQSPKLPCGELLESSFDYIDICVPLYEASVTGNWEAAKLILDKRPELVRFAITENFDTLLHVASSAEETKLTERFVDNLVNRMDKEGLQLQNKNLNTAFCLAAAAGHIKMVEIMMKKDPSLLTIPGSRGMVPLHMSALYGKYETIKYLYDASHNLIGDRWTHENRCSILHKCVQGDFFELAKNATVLGLLAQKPDAFNGAEKISLRTRIRNSICRITKKDDGDALELLRIIWTDTIIRMPKTEVDKILSGPPGSIRDPDTEIQTSTSILFVAAEMGNTRFVIELLRTYPDLIWKVNDENHTVFHIAVMHRHQGIYNLLYEIGAMKDMITPLKDINGNNMLHLVGKTSVKMRAQTTEASLLMQRELLWFKEIEKMMPPYLRERKNNDGQTPYELFSKQNKDIVSQGLKWMKDSMVVATLIVTVAFAVAFTVPGGYDQEYGIPIYIHGRSFLVFVIADAISLFSSSTSLLVFLSILTSRHGQHDFMYALPKKLMIGLATLIISVAAMMVTFSASFFVLYHKGLKWVPILITTFSTMPVIIFAVLQFPLLVDMFRSMYDSRYLFKPKKRMLYNIK</sequence>
<evidence type="ECO:0000313" key="3">
    <source>
        <dbReference type="EMBL" id="KAJ9553644.1"/>
    </source>
</evidence>
<evidence type="ECO:0000313" key="4">
    <source>
        <dbReference type="Proteomes" id="UP001172457"/>
    </source>
</evidence>
<dbReference type="AlphaFoldDB" id="A0AA38T4Z6"/>
<dbReference type="InterPro" id="IPR026961">
    <property type="entry name" value="PGG_dom"/>
</dbReference>
<feature type="transmembrane region" description="Helical" evidence="1">
    <location>
        <begin position="583"/>
        <end position="608"/>
    </location>
</feature>
<gene>
    <name evidence="3" type="ORF">OSB04_017689</name>
</gene>
<dbReference type="EMBL" id="JARYMX010000004">
    <property type="protein sequence ID" value="KAJ9553644.1"/>
    <property type="molecule type" value="Genomic_DNA"/>
</dbReference>
<feature type="transmembrane region" description="Helical" evidence="1">
    <location>
        <begin position="555"/>
        <end position="577"/>
    </location>
</feature>
<dbReference type="Proteomes" id="UP001172457">
    <property type="component" value="Chromosome 4"/>
</dbReference>
<dbReference type="SMART" id="SM00248">
    <property type="entry name" value="ANK"/>
    <property type="match status" value="6"/>
</dbReference>
<keyword evidence="1" id="KW-1133">Transmembrane helix</keyword>
<feature type="domain" description="PGG" evidence="2">
    <location>
        <begin position="471"/>
        <end position="575"/>
    </location>
</feature>
<feature type="transmembrane region" description="Helical" evidence="1">
    <location>
        <begin position="473"/>
        <end position="494"/>
    </location>
</feature>
<keyword evidence="1" id="KW-0472">Membrane</keyword>
<name>A0AA38T4Z6_9ASTR</name>
<dbReference type="Pfam" id="PF13962">
    <property type="entry name" value="PGG"/>
    <property type="match status" value="1"/>
</dbReference>
<accession>A0AA38T4Z6</accession>
<dbReference type="GO" id="GO:0016020">
    <property type="term" value="C:membrane"/>
    <property type="evidence" value="ECO:0007669"/>
    <property type="project" value="TreeGrafter"/>
</dbReference>
<dbReference type="Pfam" id="PF12796">
    <property type="entry name" value="Ank_2"/>
    <property type="match status" value="1"/>
</dbReference>
<keyword evidence="1" id="KW-0812">Transmembrane</keyword>
<evidence type="ECO:0000259" key="2">
    <source>
        <dbReference type="Pfam" id="PF13962"/>
    </source>
</evidence>
<protein>
    <recommendedName>
        <fullName evidence="2">PGG domain-containing protein</fullName>
    </recommendedName>
</protein>
<dbReference type="InterPro" id="IPR036770">
    <property type="entry name" value="Ankyrin_rpt-contain_sf"/>
</dbReference>
<feature type="transmembrane region" description="Helical" evidence="1">
    <location>
        <begin position="509"/>
        <end position="534"/>
    </location>
</feature>
<comment type="caution">
    <text evidence="3">The sequence shown here is derived from an EMBL/GenBank/DDBJ whole genome shotgun (WGS) entry which is preliminary data.</text>
</comment>